<accession>A0AAN6U6D8</accession>
<evidence type="ECO:0000256" key="2">
    <source>
        <dbReference type="SAM" id="Phobius"/>
    </source>
</evidence>
<dbReference type="EMBL" id="MU853225">
    <property type="protein sequence ID" value="KAK4125881.1"/>
    <property type="molecule type" value="Genomic_DNA"/>
</dbReference>
<feature type="compositionally biased region" description="Pro residues" evidence="1">
    <location>
        <begin position="199"/>
        <end position="211"/>
    </location>
</feature>
<reference evidence="3" key="2">
    <citation type="submission" date="2023-05" db="EMBL/GenBank/DDBJ databases">
        <authorList>
            <consortium name="Lawrence Berkeley National Laboratory"/>
            <person name="Steindorff A."/>
            <person name="Hensen N."/>
            <person name="Bonometti L."/>
            <person name="Westerberg I."/>
            <person name="Brannstrom I.O."/>
            <person name="Guillou S."/>
            <person name="Cros-Aarteil S."/>
            <person name="Calhoun S."/>
            <person name="Haridas S."/>
            <person name="Kuo A."/>
            <person name="Mondo S."/>
            <person name="Pangilinan J."/>
            <person name="Riley R."/>
            <person name="Labutti K."/>
            <person name="Andreopoulos B."/>
            <person name="Lipzen A."/>
            <person name="Chen C."/>
            <person name="Yanf M."/>
            <person name="Daum C."/>
            <person name="Ng V."/>
            <person name="Clum A."/>
            <person name="Ohm R."/>
            <person name="Martin F."/>
            <person name="Silar P."/>
            <person name="Natvig D."/>
            <person name="Lalanne C."/>
            <person name="Gautier V."/>
            <person name="Ament-Velasquez S.L."/>
            <person name="Kruys A."/>
            <person name="Hutchinson M.I."/>
            <person name="Powell A.J."/>
            <person name="Barry K."/>
            <person name="Miller A.N."/>
            <person name="Grigoriev I.V."/>
            <person name="Debuchy R."/>
            <person name="Gladieux P."/>
            <person name="Thoren M.H."/>
            <person name="Johannesson H."/>
        </authorList>
    </citation>
    <scope>NUCLEOTIDE SEQUENCE</scope>
    <source>
        <strain evidence="3">CBS 731.68</strain>
    </source>
</reference>
<dbReference type="GeneID" id="87823382"/>
<dbReference type="AlphaFoldDB" id="A0AAN6U6D8"/>
<evidence type="ECO:0008006" key="5">
    <source>
        <dbReference type="Google" id="ProtNLM"/>
    </source>
</evidence>
<feature type="compositionally biased region" description="Low complexity" evidence="1">
    <location>
        <begin position="179"/>
        <end position="198"/>
    </location>
</feature>
<reference evidence="3" key="1">
    <citation type="journal article" date="2023" name="Mol. Phylogenet. Evol.">
        <title>Genome-scale phylogeny and comparative genomics of the fungal order Sordariales.</title>
        <authorList>
            <person name="Hensen N."/>
            <person name="Bonometti L."/>
            <person name="Westerberg I."/>
            <person name="Brannstrom I.O."/>
            <person name="Guillou S."/>
            <person name="Cros-Aarteil S."/>
            <person name="Calhoun S."/>
            <person name="Haridas S."/>
            <person name="Kuo A."/>
            <person name="Mondo S."/>
            <person name="Pangilinan J."/>
            <person name="Riley R."/>
            <person name="LaButti K."/>
            <person name="Andreopoulos B."/>
            <person name="Lipzen A."/>
            <person name="Chen C."/>
            <person name="Yan M."/>
            <person name="Daum C."/>
            <person name="Ng V."/>
            <person name="Clum A."/>
            <person name="Steindorff A."/>
            <person name="Ohm R.A."/>
            <person name="Martin F."/>
            <person name="Silar P."/>
            <person name="Natvig D.O."/>
            <person name="Lalanne C."/>
            <person name="Gautier V."/>
            <person name="Ament-Velasquez S.L."/>
            <person name="Kruys A."/>
            <person name="Hutchinson M.I."/>
            <person name="Powell A.J."/>
            <person name="Barry K."/>
            <person name="Miller A.N."/>
            <person name="Grigoriev I.V."/>
            <person name="Debuchy R."/>
            <person name="Gladieux P."/>
            <person name="Hiltunen Thoren M."/>
            <person name="Johannesson H."/>
        </authorList>
    </citation>
    <scope>NUCLEOTIDE SEQUENCE</scope>
    <source>
        <strain evidence="3">CBS 731.68</strain>
    </source>
</reference>
<keyword evidence="2" id="KW-1133">Transmembrane helix</keyword>
<gene>
    <name evidence="3" type="ORF">N657DRAFT_281442</name>
</gene>
<evidence type="ECO:0000256" key="1">
    <source>
        <dbReference type="SAM" id="MobiDB-lite"/>
    </source>
</evidence>
<dbReference type="RefSeq" id="XP_062649652.1">
    <property type="nucleotide sequence ID" value="XM_062786614.1"/>
</dbReference>
<organism evidence="3 4">
    <name type="scientific">Parathielavia appendiculata</name>
    <dbReference type="NCBI Taxonomy" id="2587402"/>
    <lineage>
        <taxon>Eukaryota</taxon>
        <taxon>Fungi</taxon>
        <taxon>Dikarya</taxon>
        <taxon>Ascomycota</taxon>
        <taxon>Pezizomycotina</taxon>
        <taxon>Sordariomycetes</taxon>
        <taxon>Sordariomycetidae</taxon>
        <taxon>Sordariales</taxon>
        <taxon>Chaetomiaceae</taxon>
        <taxon>Parathielavia</taxon>
    </lineage>
</organism>
<feature type="region of interest" description="Disordered" evidence="1">
    <location>
        <begin position="179"/>
        <end position="211"/>
    </location>
</feature>
<feature type="transmembrane region" description="Helical" evidence="2">
    <location>
        <begin position="77"/>
        <end position="100"/>
    </location>
</feature>
<protein>
    <recommendedName>
        <fullName evidence="5">MARVEL domain-containing protein</fullName>
    </recommendedName>
</protein>
<feature type="transmembrane region" description="Helical" evidence="2">
    <location>
        <begin position="50"/>
        <end position="70"/>
    </location>
</feature>
<feature type="transmembrane region" description="Helical" evidence="2">
    <location>
        <begin position="16"/>
        <end position="38"/>
    </location>
</feature>
<proteinExistence type="predicted"/>
<sequence length="211" mass="22576">MGAHGLLAVGVPPQPLWLLYIKIAILVLSIIVLGLGAYTLSVATLGDDPGALDVFVALWSFITYGGAAAFEIWAPRLFYRIVALVLQILSIIFWLSAWAYSASVAAHVFRVYSGGKLGAAQSYGGALGGCAGLGAIVWVLTIVHLVFFIRACLMDNTAPGQAELGQVKTEAAPQQYGQQQAYAPVQQYAPQQPQQPYAPQQPYPQQPYPGQ</sequence>
<keyword evidence="4" id="KW-1185">Reference proteome</keyword>
<name>A0AAN6U6D8_9PEZI</name>
<comment type="caution">
    <text evidence="3">The sequence shown here is derived from an EMBL/GenBank/DDBJ whole genome shotgun (WGS) entry which is preliminary data.</text>
</comment>
<feature type="transmembrane region" description="Helical" evidence="2">
    <location>
        <begin position="120"/>
        <end position="149"/>
    </location>
</feature>
<evidence type="ECO:0000313" key="3">
    <source>
        <dbReference type="EMBL" id="KAK4125881.1"/>
    </source>
</evidence>
<evidence type="ECO:0000313" key="4">
    <source>
        <dbReference type="Proteomes" id="UP001302602"/>
    </source>
</evidence>
<keyword evidence="2" id="KW-0472">Membrane</keyword>
<dbReference type="Proteomes" id="UP001302602">
    <property type="component" value="Unassembled WGS sequence"/>
</dbReference>
<keyword evidence="2" id="KW-0812">Transmembrane</keyword>